<sequence>MSNIRNWGLVVRTQVRNILQSCHGATAVEFGLIALPFFALSGGCLENGLTYWQQEILQDAVNDASRQIYTGTFQAANSQTTDTATLISRFRNAVCTNPNGKARVTVFNCGDVRVSVMKAATYASATPVSPTTVGANGVSDWNPGFSSYACAGPSDIMVVQAAVDIPVFFTFFASSESRINKDRRVIQSSSVFKVEPYTDKSICP</sequence>
<gene>
    <name evidence="2" type="ORF">QWZ12_21210</name>
</gene>
<accession>A0ABT8BMD0</accession>
<evidence type="ECO:0000313" key="3">
    <source>
        <dbReference type="Proteomes" id="UP001224644"/>
    </source>
</evidence>
<feature type="domain" description="TadE-like" evidence="1">
    <location>
        <begin position="24"/>
        <end position="66"/>
    </location>
</feature>
<name>A0ABT8BMD0_9HYPH</name>
<keyword evidence="3" id="KW-1185">Reference proteome</keyword>
<reference evidence="3" key="1">
    <citation type="journal article" date="2019" name="Int. J. Syst. Evol. Microbiol.">
        <title>The Global Catalogue of Microorganisms (GCM) 10K type strain sequencing project: providing services to taxonomists for standard genome sequencing and annotation.</title>
        <authorList>
            <consortium name="The Broad Institute Genomics Platform"/>
            <consortium name="The Broad Institute Genome Sequencing Center for Infectious Disease"/>
            <person name="Wu L."/>
            <person name="Ma J."/>
        </authorList>
    </citation>
    <scope>NUCLEOTIDE SEQUENCE [LARGE SCALE GENOMIC DNA]</scope>
    <source>
        <strain evidence="3">CECT 7069</strain>
    </source>
</reference>
<comment type="caution">
    <text evidence="2">The sequence shown here is derived from an EMBL/GenBank/DDBJ whole genome shotgun (WGS) entry which is preliminary data.</text>
</comment>
<evidence type="ECO:0000259" key="1">
    <source>
        <dbReference type="Pfam" id="PF07811"/>
    </source>
</evidence>
<evidence type="ECO:0000313" key="2">
    <source>
        <dbReference type="EMBL" id="MDN3593119.1"/>
    </source>
</evidence>
<dbReference type="InterPro" id="IPR012495">
    <property type="entry name" value="TadE-like_dom"/>
</dbReference>
<organism evidence="2 3">
    <name type="scientific">Methylobacterium adhaesivum</name>
    <dbReference type="NCBI Taxonomy" id="333297"/>
    <lineage>
        <taxon>Bacteria</taxon>
        <taxon>Pseudomonadati</taxon>
        <taxon>Pseudomonadota</taxon>
        <taxon>Alphaproteobacteria</taxon>
        <taxon>Hyphomicrobiales</taxon>
        <taxon>Methylobacteriaceae</taxon>
        <taxon>Methylobacterium</taxon>
    </lineage>
</organism>
<dbReference type="EMBL" id="JAUFPX010000036">
    <property type="protein sequence ID" value="MDN3593119.1"/>
    <property type="molecule type" value="Genomic_DNA"/>
</dbReference>
<dbReference type="Pfam" id="PF07811">
    <property type="entry name" value="TadE"/>
    <property type="match status" value="1"/>
</dbReference>
<proteinExistence type="predicted"/>
<dbReference type="RefSeq" id="WP_290346309.1">
    <property type="nucleotide sequence ID" value="NZ_JAUFPX010000036.1"/>
</dbReference>
<dbReference type="Proteomes" id="UP001224644">
    <property type="component" value="Unassembled WGS sequence"/>
</dbReference>
<protein>
    <submittedName>
        <fullName evidence="2">Pilus assembly protein</fullName>
    </submittedName>
</protein>